<feature type="modified residue" description="4-aspartylphosphate" evidence="7">
    <location>
        <position position="763"/>
    </location>
</feature>
<dbReference type="SMART" id="SM00448">
    <property type="entry name" value="REC"/>
    <property type="match status" value="1"/>
</dbReference>
<feature type="domain" description="HTH araC/xylS-type" evidence="10">
    <location>
        <begin position="862"/>
        <end position="960"/>
    </location>
</feature>
<evidence type="ECO:0000256" key="7">
    <source>
        <dbReference type="PROSITE-ProRule" id="PRU00169"/>
    </source>
</evidence>
<evidence type="ECO:0000313" key="13">
    <source>
        <dbReference type="EMBL" id="MDU8885312.1"/>
    </source>
</evidence>
<accession>A0ABU3U4R2</accession>
<evidence type="ECO:0000256" key="1">
    <source>
        <dbReference type="ARBA" id="ARBA00000085"/>
    </source>
</evidence>
<feature type="transmembrane region" description="Helical" evidence="9">
    <location>
        <begin position="408"/>
        <end position="426"/>
    </location>
</feature>
<organism evidence="13 14">
    <name type="scientific">Gilvirhabdus luticola</name>
    <dbReference type="NCBI Taxonomy" id="3079858"/>
    <lineage>
        <taxon>Bacteria</taxon>
        <taxon>Pseudomonadati</taxon>
        <taxon>Bacteroidota</taxon>
        <taxon>Flavobacteriia</taxon>
        <taxon>Flavobacteriales</taxon>
        <taxon>Flavobacteriaceae</taxon>
        <taxon>Gilvirhabdus</taxon>
    </lineage>
</organism>
<dbReference type="InterPro" id="IPR018062">
    <property type="entry name" value="HTH_AraC-typ_CS"/>
</dbReference>
<evidence type="ECO:0000259" key="11">
    <source>
        <dbReference type="PROSITE" id="PS50109"/>
    </source>
</evidence>
<dbReference type="PROSITE" id="PS50110">
    <property type="entry name" value="RESPONSE_REGULATORY"/>
    <property type="match status" value="1"/>
</dbReference>
<dbReference type="InterPro" id="IPR009057">
    <property type="entry name" value="Homeodomain-like_sf"/>
</dbReference>
<feature type="domain" description="Histidine kinase" evidence="11">
    <location>
        <begin position="451"/>
        <end position="674"/>
    </location>
</feature>
<dbReference type="Pfam" id="PF00072">
    <property type="entry name" value="Response_reg"/>
    <property type="match status" value="1"/>
</dbReference>
<dbReference type="Pfam" id="PF12833">
    <property type="entry name" value="HTH_18"/>
    <property type="match status" value="1"/>
</dbReference>
<dbReference type="CDD" id="cd17574">
    <property type="entry name" value="REC_OmpR"/>
    <property type="match status" value="1"/>
</dbReference>
<dbReference type="Pfam" id="PF02518">
    <property type="entry name" value="HATPase_c"/>
    <property type="match status" value="1"/>
</dbReference>
<feature type="repeat" description="TPR" evidence="8">
    <location>
        <begin position="203"/>
        <end position="236"/>
    </location>
</feature>
<evidence type="ECO:0000256" key="8">
    <source>
        <dbReference type="PROSITE-ProRule" id="PRU00339"/>
    </source>
</evidence>
<protein>
    <recommendedName>
        <fullName evidence="2">histidine kinase</fullName>
        <ecNumber evidence="2">2.7.13.3</ecNumber>
    </recommendedName>
</protein>
<evidence type="ECO:0000259" key="12">
    <source>
        <dbReference type="PROSITE" id="PS50110"/>
    </source>
</evidence>
<dbReference type="PRINTS" id="PR00344">
    <property type="entry name" value="BCTRLSENSOR"/>
</dbReference>
<dbReference type="SMART" id="SM00028">
    <property type="entry name" value="TPR"/>
    <property type="match status" value="5"/>
</dbReference>
<dbReference type="PROSITE" id="PS01124">
    <property type="entry name" value="HTH_ARAC_FAMILY_2"/>
    <property type="match status" value="1"/>
</dbReference>
<feature type="repeat" description="TPR" evidence="8">
    <location>
        <begin position="123"/>
        <end position="156"/>
    </location>
</feature>
<dbReference type="InterPro" id="IPR001789">
    <property type="entry name" value="Sig_transdc_resp-reg_receiver"/>
</dbReference>
<dbReference type="InterPro" id="IPR003661">
    <property type="entry name" value="HisK_dim/P_dom"/>
</dbReference>
<dbReference type="CDD" id="cd16922">
    <property type="entry name" value="HATPase_EvgS-ArcB-TorS-like"/>
    <property type="match status" value="1"/>
</dbReference>
<dbReference type="PROSITE" id="PS50005">
    <property type="entry name" value="TPR"/>
    <property type="match status" value="2"/>
</dbReference>
<dbReference type="InterPro" id="IPR019734">
    <property type="entry name" value="TPR_rpt"/>
</dbReference>
<keyword evidence="8" id="KW-0802">TPR repeat</keyword>
<dbReference type="InterPro" id="IPR004358">
    <property type="entry name" value="Sig_transdc_His_kin-like_C"/>
</dbReference>
<keyword evidence="9" id="KW-1133">Transmembrane helix</keyword>
<dbReference type="Gene3D" id="1.10.10.60">
    <property type="entry name" value="Homeodomain-like"/>
    <property type="match status" value="1"/>
</dbReference>
<evidence type="ECO:0000256" key="4">
    <source>
        <dbReference type="ARBA" id="ARBA00023015"/>
    </source>
</evidence>
<evidence type="ECO:0000256" key="6">
    <source>
        <dbReference type="ARBA" id="ARBA00023163"/>
    </source>
</evidence>
<keyword evidence="5" id="KW-0238">DNA-binding</keyword>
<dbReference type="Gene3D" id="1.10.287.130">
    <property type="match status" value="1"/>
</dbReference>
<keyword evidence="3 7" id="KW-0597">Phosphoprotein</keyword>
<dbReference type="InterPro" id="IPR005467">
    <property type="entry name" value="His_kinase_dom"/>
</dbReference>
<feature type="domain" description="Response regulatory" evidence="12">
    <location>
        <begin position="715"/>
        <end position="830"/>
    </location>
</feature>
<keyword evidence="9" id="KW-0472">Membrane</keyword>
<dbReference type="SUPFAM" id="SSF47384">
    <property type="entry name" value="Homodimeric domain of signal transducing histidine kinase"/>
    <property type="match status" value="1"/>
</dbReference>
<evidence type="ECO:0000256" key="2">
    <source>
        <dbReference type="ARBA" id="ARBA00012438"/>
    </source>
</evidence>
<dbReference type="Proteomes" id="UP001268651">
    <property type="component" value="Unassembled WGS sequence"/>
</dbReference>
<dbReference type="PANTHER" id="PTHR43547">
    <property type="entry name" value="TWO-COMPONENT HISTIDINE KINASE"/>
    <property type="match status" value="1"/>
</dbReference>
<dbReference type="SMART" id="SM00388">
    <property type="entry name" value="HisKA"/>
    <property type="match status" value="1"/>
</dbReference>
<dbReference type="EC" id="2.7.13.3" evidence="2"/>
<dbReference type="InterPro" id="IPR036097">
    <property type="entry name" value="HisK_dim/P_sf"/>
</dbReference>
<sequence length="960" mass="109743">MANKIVFTFIITLFFWGDTFAQKEKDSLFNVWNNVKLSDSTRFEAISDLIQAHYLLKKTDSALVLGKQMLDLAQNNKNIKFEIEANTLIGAIYFELKDYSTGEKIYNKGLELARATKDSFLYAEKLFDLGYMYSKYEDYTNAFKTLQKSEKLYRELGDPLNEGWSIAHQGFIYRDLGDYKEAEKYHKKHLELSKKHKIKKSISAAYGNLGEIYHKLGDLPRSIEYWKKAIRLSKEINLEQYANVGTGKLVEIYIIEKQLSEATKYLNEYIAVTEKYPVPKYERDYLMKIQLWKCQIDYGFKNYTKALKECEECLKINNVNNWKLEPGLFKSLYEVNKKLNLPAIALDYFEKYQIAIDDEKKNKARTEIQSIVFNNQLVADSIAQAKEKELLNIAYEEGIHKKNREKNLILTIGLLVLLSAIAYFVISRKMAASERKRLNEINNLKNALFTNITHEFRTPLTVIKGMTDTIKSSLKNNQHDDIENSLEIIDRNSDGLMHLINEMLDLAKIESGNMDLNLVQVDIIPFTKYLTQSFHSLAEEKGINFSVRSYVEHLKMDIDANKFTAIITNLLSNAIKFTSENGEVNVHIKKIEVHQTDYIEIKVIDNGLGISKEEQLHIFDKFYQVDNSSSKLQKGTGIGLALVKDFVELMNGSINVDSNLGKSSVFRITIPITNNADLVNDSELVSNSIITKANVTTIVSENNQSINNSDENLPLVLIIEDNKDVAHYIKTCLIANFQILHAPNGAIGIEMALEKIPDIIISDVMMPEKDGYEVCKHLKTDELTDHIPIIMLTAKATFEDRLTGLSHGADAYLTKPFEKKELLTRIEQLILLRKKMLSKFEKTGIDSLLNKNVKNSETKFLEKIIKIIHDNIIQTDFGPLQLAQKSHFSESQLYRKLKATSGKSTAMFIRSIRLQKGKELIQTTDKTISGIAYEVGFNDPSYFSRAFKEEFGLAPSAISK</sequence>
<dbReference type="Pfam" id="PF13424">
    <property type="entry name" value="TPR_12"/>
    <property type="match status" value="2"/>
</dbReference>
<dbReference type="Gene3D" id="3.30.565.10">
    <property type="entry name" value="Histidine kinase-like ATPase, C-terminal domain"/>
    <property type="match status" value="1"/>
</dbReference>
<keyword evidence="13" id="KW-0067">ATP-binding</keyword>
<keyword evidence="6" id="KW-0804">Transcription</keyword>
<evidence type="ECO:0000256" key="9">
    <source>
        <dbReference type="SAM" id="Phobius"/>
    </source>
</evidence>
<keyword evidence="9" id="KW-0812">Transmembrane</keyword>
<reference evidence="13 14" key="1">
    <citation type="submission" date="2023-10" db="EMBL/GenBank/DDBJ databases">
        <title>Marimonas sp. nov. isolated from tidal mud flat.</title>
        <authorList>
            <person name="Jaincy N.J."/>
            <person name="Srinivasan S."/>
            <person name="Lee S.-S."/>
        </authorList>
    </citation>
    <scope>NUCLEOTIDE SEQUENCE [LARGE SCALE GENOMIC DNA]</scope>
    <source>
        <strain evidence="13 14">MJ-SS3</strain>
    </source>
</reference>
<dbReference type="SMART" id="SM00387">
    <property type="entry name" value="HATPase_c"/>
    <property type="match status" value="1"/>
</dbReference>
<dbReference type="CDD" id="cd00082">
    <property type="entry name" value="HisKA"/>
    <property type="match status" value="1"/>
</dbReference>
<dbReference type="SUPFAM" id="SSF55874">
    <property type="entry name" value="ATPase domain of HSP90 chaperone/DNA topoisomerase II/histidine kinase"/>
    <property type="match status" value="1"/>
</dbReference>
<dbReference type="SMART" id="SM00342">
    <property type="entry name" value="HTH_ARAC"/>
    <property type="match status" value="1"/>
</dbReference>
<comment type="caution">
    <text evidence="13">The sequence shown here is derived from an EMBL/GenBank/DDBJ whole genome shotgun (WGS) entry which is preliminary data.</text>
</comment>
<evidence type="ECO:0000313" key="14">
    <source>
        <dbReference type="Proteomes" id="UP001268651"/>
    </source>
</evidence>
<dbReference type="SUPFAM" id="SSF46689">
    <property type="entry name" value="Homeodomain-like"/>
    <property type="match status" value="1"/>
</dbReference>
<evidence type="ECO:0000256" key="5">
    <source>
        <dbReference type="ARBA" id="ARBA00023125"/>
    </source>
</evidence>
<name>A0ABU3U4R2_9FLAO</name>
<dbReference type="GO" id="GO:0005524">
    <property type="term" value="F:ATP binding"/>
    <property type="evidence" value="ECO:0007669"/>
    <property type="project" value="UniProtKB-KW"/>
</dbReference>
<comment type="catalytic activity">
    <reaction evidence="1">
        <text>ATP + protein L-histidine = ADP + protein N-phospho-L-histidine.</text>
        <dbReference type="EC" id="2.7.13.3"/>
    </reaction>
</comment>
<dbReference type="PROSITE" id="PS50293">
    <property type="entry name" value="TPR_REGION"/>
    <property type="match status" value="1"/>
</dbReference>
<dbReference type="RefSeq" id="WP_316661174.1">
    <property type="nucleotide sequence ID" value="NZ_JAWHTF010000001.1"/>
</dbReference>
<keyword evidence="13" id="KW-0547">Nucleotide-binding</keyword>
<dbReference type="InterPro" id="IPR018060">
    <property type="entry name" value="HTH_AraC"/>
</dbReference>
<dbReference type="InterPro" id="IPR011990">
    <property type="entry name" value="TPR-like_helical_dom_sf"/>
</dbReference>
<keyword evidence="4" id="KW-0805">Transcription regulation</keyword>
<dbReference type="PANTHER" id="PTHR43547:SF2">
    <property type="entry name" value="HYBRID SIGNAL TRANSDUCTION HISTIDINE KINASE C"/>
    <property type="match status" value="1"/>
</dbReference>
<dbReference type="PROSITE" id="PS50109">
    <property type="entry name" value="HIS_KIN"/>
    <property type="match status" value="1"/>
</dbReference>
<dbReference type="Gene3D" id="1.25.40.10">
    <property type="entry name" value="Tetratricopeptide repeat domain"/>
    <property type="match status" value="2"/>
</dbReference>
<dbReference type="Pfam" id="PF00512">
    <property type="entry name" value="HisKA"/>
    <property type="match status" value="1"/>
</dbReference>
<evidence type="ECO:0000256" key="3">
    <source>
        <dbReference type="ARBA" id="ARBA00022553"/>
    </source>
</evidence>
<keyword evidence="14" id="KW-1185">Reference proteome</keyword>
<proteinExistence type="predicted"/>
<dbReference type="InterPro" id="IPR011006">
    <property type="entry name" value="CheY-like_superfamily"/>
</dbReference>
<dbReference type="EMBL" id="JAWHTF010000001">
    <property type="protein sequence ID" value="MDU8885312.1"/>
    <property type="molecule type" value="Genomic_DNA"/>
</dbReference>
<dbReference type="InterPro" id="IPR003594">
    <property type="entry name" value="HATPase_dom"/>
</dbReference>
<evidence type="ECO:0000259" key="10">
    <source>
        <dbReference type="PROSITE" id="PS01124"/>
    </source>
</evidence>
<gene>
    <name evidence="13" type="ORF">RXV94_04005</name>
</gene>
<dbReference type="PROSITE" id="PS00041">
    <property type="entry name" value="HTH_ARAC_FAMILY_1"/>
    <property type="match status" value="1"/>
</dbReference>
<dbReference type="SUPFAM" id="SSF48452">
    <property type="entry name" value="TPR-like"/>
    <property type="match status" value="2"/>
</dbReference>
<dbReference type="InterPro" id="IPR036890">
    <property type="entry name" value="HATPase_C_sf"/>
</dbReference>
<dbReference type="SUPFAM" id="SSF52172">
    <property type="entry name" value="CheY-like"/>
    <property type="match status" value="1"/>
</dbReference>
<dbReference type="Gene3D" id="3.40.50.2300">
    <property type="match status" value="1"/>
</dbReference>